<evidence type="ECO:0000259" key="1">
    <source>
        <dbReference type="Pfam" id="PF09936"/>
    </source>
</evidence>
<keyword evidence="2" id="KW-0489">Methyltransferase</keyword>
<dbReference type="InterPro" id="IPR019230">
    <property type="entry name" value="RNA_MeTrfase_C_dom"/>
</dbReference>
<keyword evidence="2" id="KW-0808">Transferase</keyword>
<feature type="domain" description="tRNA (guanine-N(1)-)-methyltransferase C-terminal" evidence="1">
    <location>
        <begin position="8"/>
        <end position="186"/>
    </location>
</feature>
<dbReference type="GO" id="GO:0032259">
    <property type="term" value="P:methylation"/>
    <property type="evidence" value="ECO:0007669"/>
    <property type="project" value="UniProtKB-KW"/>
</dbReference>
<reference evidence="2 3" key="1">
    <citation type="submission" date="2021-02" db="EMBL/GenBank/DDBJ databases">
        <title>Activity-based single-cell genomes from oceanic crustal fluid captures similar information to metagenomic and metatranscriptomic surveys with orders of magnitude less sampling.</title>
        <authorList>
            <person name="D'Angelo T.S."/>
            <person name="Orcutt B.N."/>
        </authorList>
    </citation>
    <scope>NUCLEOTIDE SEQUENCE [LARGE SCALE GENOMIC DNA]</scope>
    <source>
        <strain evidence="2">AH-315-G02</strain>
    </source>
</reference>
<evidence type="ECO:0000313" key="2">
    <source>
        <dbReference type="EMBL" id="MBN4068819.1"/>
    </source>
</evidence>
<evidence type="ECO:0000313" key="3">
    <source>
        <dbReference type="Proteomes" id="UP000717534"/>
    </source>
</evidence>
<gene>
    <name evidence="2" type="ORF">JYU06_04800</name>
</gene>
<comment type="caution">
    <text evidence="2">The sequence shown here is derived from an EMBL/GenBank/DDBJ whole genome shotgun (WGS) entry which is preliminary data.</text>
</comment>
<name>A0ABS3AUP8_9BACT</name>
<organism evidence="2 3">
    <name type="scientific">Desulfotalea psychrophila</name>
    <dbReference type="NCBI Taxonomy" id="84980"/>
    <lineage>
        <taxon>Bacteria</taxon>
        <taxon>Pseudomonadati</taxon>
        <taxon>Thermodesulfobacteriota</taxon>
        <taxon>Desulfobulbia</taxon>
        <taxon>Desulfobulbales</taxon>
        <taxon>Desulfocapsaceae</taxon>
        <taxon>Desulfotalea</taxon>
    </lineage>
</organism>
<dbReference type="CDD" id="cd18085">
    <property type="entry name" value="TM1570-like"/>
    <property type="match status" value="1"/>
</dbReference>
<keyword evidence="3" id="KW-1185">Reference proteome</keyword>
<protein>
    <submittedName>
        <fullName evidence="2">RNA methyltransferase</fullName>
    </submittedName>
</protein>
<dbReference type="Pfam" id="PF09936">
    <property type="entry name" value="Methyltrn_RNA_4"/>
    <property type="match status" value="1"/>
</dbReference>
<accession>A0ABS3AUP8</accession>
<proteinExistence type="predicted"/>
<dbReference type="Gene3D" id="3.40.1280.10">
    <property type="match status" value="1"/>
</dbReference>
<sequence>MNSSISGLDIVLVHHPVVNATGEIIGSAVTNLDIHDIARAGRTYGVDNYYIVTPYEDQQMLVTEILDHWITGHGASRNPARKEALELVQLADSLDTVIKLITKKRNQVPQLIGTSAKVQEKTLSYSDVRAKINEKEAILLIFGTAHGLAPQVMEMTNYCLPPVGANTGYNHLSVRSAVSIILDRLLSA</sequence>
<dbReference type="InterPro" id="IPR029026">
    <property type="entry name" value="tRNA_m1G_MTases_N"/>
</dbReference>
<dbReference type="GO" id="GO:0008168">
    <property type="term" value="F:methyltransferase activity"/>
    <property type="evidence" value="ECO:0007669"/>
    <property type="project" value="UniProtKB-KW"/>
</dbReference>
<dbReference type="Proteomes" id="UP000717534">
    <property type="component" value="Unassembled WGS sequence"/>
</dbReference>
<dbReference type="EMBL" id="JAFITO010000058">
    <property type="protein sequence ID" value="MBN4068819.1"/>
    <property type="molecule type" value="Genomic_DNA"/>
</dbReference>